<dbReference type="AlphaFoldDB" id="A0A1B7KYJ2"/>
<evidence type="ECO:0000313" key="2">
    <source>
        <dbReference type="EMBL" id="OAT75087.1"/>
    </source>
</evidence>
<keyword evidence="3" id="KW-1185">Reference proteome</keyword>
<dbReference type="RefSeq" id="WP_064601106.1">
    <property type="nucleotide sequence ID" value="NZ_CP134782.1"/>
</dbReference>
<protein>
    <recommendedName>
        <fullName evidence="4">Prepilin-type N-terminal cleavage/methylation domain-containing protein</fullName>
    </recommendedName>
</protein>
<dbReference type="Pfam" id="PF07963">
    <property type="entry name" value="N_methyl"/>
    <property type="match status" value="1"/>
</dbReference>
<evidence type="ECO:0000256" key="1">
    <source>
        <dbReference type="ARBA" id="ARBA00004167"/>
    </source>
</evidence>
<dbReference type="OrthoDB" id="6241267at2"/>
<reference evidence="3" key="1">
    <citation type="submission" date="2016-05" db="EMBL/GenBank/DDBJ databases">
        <authorList>
            <person name="Behera P."/>
            <person name="Vaishampayan P."/>
            <person name="Singh N."/>
            <person name="Raina V."/>
            <person name="Suar M."/>
            <person name="Pattnaik A."/>
            <person name="Rastogi G."/>
        </authorList>
    </citation>
    <scope>NUCLEOTIDE SEQUENCE [LARGE SCALE GENOMIC DNA]</scope>
    <source>
        <strain evidence="3">MP23</strain>
    </source>
</reference>
<gene>
    <name evidence="2" type="ORF">A9B99_16320</name>
</gene>
<comment type="subcellular location">
    <subcellularLocation>
        <location evidence="1">Membrane</location>
        <topology evidence="1">Single-pass membrane protein</topology>
    </subcellularLocation>
</comment>
<evidence type="ECO:0008006" key="4">
    <source>
        <dbReference type="Google" id="ProtNLM"/>
    </source>
</evidence>
<dbReference type="NCBIfam" id="TIGR02532">
    <property type="entry name" value="IV_pilin_GFxxxE"/>
    <property type="match status" value="1"/>
</dbReference>
<comment type="caution">
    <text evidence="2">The sequence shown here is derived from an EMBL/GenBank/DDBJ whole genome shotgun (WGS) entry which is preliminary data.</text>
</comment>
<evidence type="ECO:0000313" key="3">
    <source>
        <dbReference type="Proteomes" id="UP000078225"/>
    </source>
</evidence>
<dbReference type="SUPFAM" id="SSF54523">
    <property type="entry name" value="Pili subunits"/>
    <property type="match status" value="1"/>
</dbReference>
<dbReference type="STRING" id="1691903.A9B99_16320"/>
<dbReference type="InterPro" id="IPR012902">
    <property type="entry name" value="N_methyl_site"/>
</dbReference>
<name>A0A1B7KYJ2_9ENTR</name>
<proteinExistence type="predicted"/>
<dbReference type="InterPro" id="IPR045584">
    <property type="entry name" value="Pilin-like"/>
</dbReference>
<accession>A0A1B7KYJ2</accession>
<dbReference type="EMBL" id="LYRP01000049">
    <property type="protein sequence ID" value="OAT75087.1"/>
    <property type="molecule type" value="Genomic_DNA"/>
</dbReference>
<dbReference type="GO" id="GO:0016020">
    <property type="term" value="C:membrane"/>
    <property type="evidence" value="ECO:0007669"/>
    <property type="project" value="UniProtKB-SubCell"/>
</dbReference>
<dbReference type="NCBIfam" id="NF007800">
    <property type="entry name" value="PRK10506.1"/>
    <property type="match status" value="1"/>
</dbReference>
<organism evidence="2 3">
    <name type="scientific">Mangrovibacter phragmitis</name>
    <dbReference type="NCBI Taxonomy" id="1691903"/>
    <lineage>
        <taxon>Bacteria</taxon>
        <taxon>Pseudomonadati</taxon>
        <taxon>Pseudomonadota</taxon>
        <taxon>Gammaproteobacteria</taxon>
        <taxon>Enterobacterales</taxon>
        <taxon>Enterobacteriaceae</taxon>
        <taxon>Mangrovibacter</taxon>
    </lineage>
</organism>
<sequence>MKKRNNAGFTLLEMLVVMVIVAGLSVGSYAQWLRWQQQQRLVQSINLLRAFLMSWRDDANWKNQDVRLYIHQENGLWCISTTEHIYGGCTSSSRQVYTPVTPEIQLVGMTDGLGFYGVRNTARTGRITVRSPAGEGQLIISAWGRIRVCGPGDTLCE</sequence>
<dbReference type="Proteomes" id="UP000078225">
    <property type="component" value="Unassembled WGS sequence"/>
</dbReference>